<proteinExistence type="predicted"/>
<keyword evidence="2" id="KW-0472">Membrane</keyword>
<dbReference type="AlphaFoldDB" id="A0A163JQ35"/>
<evidence type="ECO:0000313" key="3">
    <source>
        <dbReference type="EMBL" id="SAM01784.1"/>
    </source>
</evidence>
<name>A0A163JQ35_ABSGL</name>
<accession>A0A163JQ35</accession>
<keyword evidence="2" id="KW-0812">Transmembrane</keyword>
<organism evidence="3">
    <name type="scientific">Absidia glauca</name>
    <name type="common">Pin mould</name>
    <dbReference type="NCBI Taxonomy" id="4829"/>
    <lineage>
        <taxon>Eukaryota</taxon>
        <taxon>Fungi</taxon>
        <taxon>Fungi incertae sedis</taxon>
        <taxon>Mucoromycota</taxon>
        <taxon>Mucoromycotina</taxon>
        <taxon>Mucoromycetes</taxon>
        <taxon>Mucorales</taxon>
        <taxon>Cunninghamellaceae</taxon>
        <taxon>Absidia</taxon>
    </lineage>
</organism>
<evidence type="ECO:0000256" key="1">
    <source>
        <dbReference type="SAM" id="MobiDB-lite"/>
    </source>
</evidence>
<evidence type="ECO:0000313" key="4">
    <source>
        <dbReference type="Proteomes" id="UP000078561"/>
    </source>
</evidence>
<evidence type="ECO:0000256" key="2">
    <source>
        <dbReference type="SAM" id="Phobius"/>
    </source>
</evidence>
<dbReference type="OrthoDB" id="10623092at2759"/>
<feature type="region of interest" description="Disordered" evidence="1">
    <location>
        <begin position="48"/>
        <end position="199"/>
    </location>
</feature>
<feature type="compositionally biased region" description="Low complexity" evidence="1">
    <location>
        <begin position="134"/>
        <end position="160"/>
    </location>
</feature>
<keyword evidence="4" id="KW-1185">Reference proteome</keyword>
<sequence>MAMSDMMMDAYSFPIDTTEMEDTFYYDQQLNYPEFQYSQQVINDPATLHEADQPIEATPTEEEVPPEPAKQEEEVPAETTKQEEEPTKHEEEESHAQPVDTVKEIQPTQDHNPQEPPKEAPKPTMSNGLPIKQAAATSSSMSSTKAAAAAAGTTKPALASVVTPPRQQEKPAMGQQHSEPNIPPGIPQQSKPSLAPGSDLGTLGRIGVFGEDSWAVHNTPVPFMQLAALCFLSIWFVLCVKRS</sequence>
<dbReference type="EMBL" id="LT553587">
    <property type="protein sequence ID" value="SAM01784.1"/>
    <property type="molecule type" value="Genomic_DNA"/>
</dbReference>
<protein>
    <submittedName>
        <fullName evidence="3">Uncharacterized protein</fullName>
    </submittedName>
</protein>
<dbReference type="InParanoid" id="A0A163JQ35"/>
<feature type="compositionally biased region" description="Basic and acidic residues" evidence="1">
    <location>
        <begin position="112"/>
        <end position="121"/>
    </location>
</feature>
<feature type="transmembrane region" description="Helical" evidence="2">
    <location>
        <begin position="223"/>
        <end position="240"/>
    </location>
</feature>
<gene>
    <name evidence="3" type="primary">ABSGL_07533.1 scaffold 8890</name>
</gene>
<dbReference type="Proteomes" id="UP000078561">
    <property type="component" value="Unassembled WGS sequence"/>
</dbReference>
<keyword evidence="2" id="KW-1133">Transmembrane helix</keyword>
<feature type="compositionally biased region" description="Basic and acidic residues" evidence="1">
    <location>
        <begin position="80"/>
        <end position="95"/>
    </location>
</feature>
<reference evidence="3" key="1">
    <citation type="submission" date="2016-04" db="EMBL/GenBank/DDBJ databases">
        <authorList>
            <person name="Evans L.H."/>
            <person name="Alamgir A."/>
            <person name="Owens N."/>
            <person name="Weber N.D."/>
            <person name="Virtaneva K."/>
            <person name="Barbian K."/>
            <person name="Babar A."/>
            <person name="Rosenke K."/>
        </authorList>
    </citation>
    <scope>NUCLEOTIDE SEQUENCE [LARGE SCALE GENOMIC DNA]</scope>
    <source>
        <strain evidence="3">CBS 101.48</strain>
    </source>
</reference>